<dbReference type="Gene3D" id="3.30.70.330">
    <property type="match status" value="1"/>
</dbReference>
<dbReference type="SUPFAM" id="SSF54189">
    <property type="entry name" value="Ribosomal proteins S24e, L23 and L15e"/>
    <property type="match status" value="1"/>
</dbReference>
<evidence type="ECO:0000256" key="3">
    <source>
        <dbReference type="ARBA" id="ARBA00022884"/>
    </source>
</evidence>
<dbReference type="InterPro" id="IPR012678">
    <property type="entry name" value="Ribosomal_uL23/eL15/eS24_sf"/>
</dbReference>
<dbReference type="InParanoid" id="A0A163KAV7"/>
<evidence type="ECO:0000256" key="6">
    <source>
        <dbReference type="RuleBase" id="RU003934"/>
    </source>
</evidence>
<keyword evidence="9" id="KW-1185">Reference proteome</keyword>
<dbReference type="Proteomes" id="UP000078561">
    <property type="component" value="Unassembled WGS sequence"/>
</dbReference>
<dbReference type="AlphaFoldDB" id="A0A163KAV7"/>
<evidence type="ECO:0000313" key="8">
    <source>
        <dbReference type="EMBL" id="SAM09707.1"/>
    </source>
</evidence>
<dbReference type="PANTHER" id="PTHR11620">
    <property type="entry name" value="60S RIBOSOMAL PROTEIN L23A"/>
    <property type="match status" value="1"/>
</dbReference>
<dbReference type="GO" id="GO:0006412">
    <property type="term" value="P:translation"/>
    <property type="evidence" value="ECO:0007669"/>
    <property type="project" value="InterPro"/>
</dbReference>
<gene>
    <name evidence="8" type="primary">ABSGL_15408.1 scaffold 16614</name>
</gene>
<evidence type="ECO:0000313" key="9">
    <source>
        <dbReference type="Proteomes" id="UP000078561"/>
    </source>
</evidence>
<comment type="similarity">
    <text evidence="1 6">Belongs to the universal ribosomal protein uL23 family.</text>
</comment>
<dbReference type="GO" id="GO:0003735">
    <property type="term" value="F:structural constituent of ribosome"/>
    <property type="evidence" value="ECO:0007669"/>
    <property type="project" value="InterPro"/>
</dbReference>
<dbReference type="FunCoup" id="A0A163KAV7">
    <property type="interactions" value="550"/>
</dbReference>
<keyword evidence="5 6" id="KW-0687">Ribonucleoprotein</keyword>
<dbReference type="FunFam" id="3.30.70.330:FF:000035">
    <property type="entry name" value="60S ribosomal protein L23a"/>
    <property type="match status" value="1"/>
</dbReference>
<reference evidence="8" key="1">
    <citation type="submission" date="2016-04" db="EMBL/GenBank/DDBJ databases">
        <authorList>
            <person name="Evans L.H."/>
            <person name="Alamgir A."/>
            <person name="Owens N."/>
            <person name="Weber N.D."/>
            <person name="Virtaneva K."/>
            <person name="Barbian K."/>
            <person name="Babar A."/>
            <person name="Rosenke K."/>
        </authorList>
    </citation>
    <scope>NUCLEOTIDE SEQUENCE [LARGE SCALE GENOMIC DNA]</scope>
    <source>
        <strain evidence="8">CBS 101.48</strain>
    </source>
</reference>
<dbReference type="InterPro" id="IPR013025">
    <property type="entry name" value="Ribosomal_uL23-like"/>
</dbReference>
<dbReference type="HAMAP" id="MF_01369_A">
    <property type="entry name" value="Ribosomal_uL23_A"/>
    <property type="match status" value="1"/>
</dbReference>
<evidence type="ECO:0000259" key="7">
    <source>
        <dbReference type="Pfam" id="PF03939"/>
    </source>
</evidence>
<dbReference type="GO" id="GO:1990904">
    <property type="term" value="C:ribonucleoprotein complex"/>
    <property type="evidence" value="ECO:0007669"/>
    <property type="project" value="UniProtKB-KW"/>
</dbReference>
<keyword evidence="2" id="KW-0699">rRNA-binding</keyword>
<organism evidence="8">
    <name type="scientific">Absidia glauca</name>
    <name type="common">Pin mould</name>
    <dbReference type="NCBI Taxonomy" id="4829"/>
    <lineage>
        <taxon>Eukaryota</taxon>
        <taxon>Fungi</taxon>
        <taxon>Fungi incertae sedis</taxon>
        <taxon>Mucoromycota</taxon>
        <taxon>Mucoromycotina</taxon>
        <taxon>Mucoromycetes</taxon>
        <taxon>Mucorales</taxon>
        <taxon>Cunninghamellaceae</taxon>
        <taxon>Absidia</taxon>
    </lineage>
</organism>
<evidence type="ECO:0000256" key="1">
    <source>
        <dbReference type="ARBA" id="ARBA00006700"/>
    </source>
</evidence>
<dbReference type="NCBIfam" id="NF011118">
    <property type="entry name" value="PRK14548.1"/>
    <property type="match status" value="1"/>
</dbReference>
<sequence length="188" mass="21602">MAPKSNDGWMDGWMDVLRLDGYDRMDTTLCSLWTHMTRRQQHFFLSHSATTKAQNAKKAALKGVHGKTVHKIRTGTRFNIPKTLKLSRTPKYTRKSVPHVPRMDQYRVVRQPLNTESSMKKIEDHNTLTFIVDVKANKHQIKQSVKKLYDVDALKVNTLIRPDGSKKAYVRLTADVDALDIANRIGFI</sequence>
<proteinExistence type="inferred from homology"/>
<dbReference type="InterPro" id="IPR001014">
    <property type="entry name" value="Ribosomal_uL23_CS"/>
</dbReference>
<evidence type="ECO:0000256" key="5">
    <source>
        <dbReference type="ARBA" id="ARBA00023274"/>
    </source>
</evidence>
<evidence type="ECO:0000256" key="4">
    <source>
        <dbReference type="ARBA" id="ARBA00022980"/>
    </source>
</evidence>
<dbReference type="GO" id="GO:0019843">
    <property type="term" value="F:rRNA binding"/>
    <property type="evidence" value="ECO:0007669"/>
    <property type="project" value="UniProtKB-KW"/>
</dbReference>
<dbReference type="PROSITE" id="PS00050">
    <property type="entry name" value="RIBOSOMAL_L23"/>
    <property type="match status" value="1"/>
</dbReference>
<dbReference type="OrthoDB" id="1267328at2759"/>
<dbReference type="EMBL" id="LT555165">
    <property type="protein sequence ID" value="SAM09707.1"/>
    <property type="molecule type" value="Genomic_DNA"/>
</dbReference>
<dbReference type="InterPro" id="IPR012677">
    <property type="entry name" value="Nucleotide-bd_a/b_plait_sf"/>
</dbReference>
<accession>A0A163KAV7</accession>
<evidence type="ECO:0000256" key="2">
    <source>
        <dbReference type="ARBA" id="ARBA00022730"/>
    </source>
</evidence>
<dbReference type="GO" id="GO:0005840">
    <property type="term" value="C:ribosome"/>
    <property type="evidence" value="ECO:0007669"/>
    <property type="project" value="UniProtKB-KW"/>
</dbReference>
<dbReference type="Pfam" id="PF03939">
    <property type="entry name" value="Ribosomal_L23eN"/>
    <property type="match status" value="1"/>
</dbReference>
<keyword evidence="3" id="KW-0694">RNA-binding</keyword>
<name>A0A163KAV7_ABSGL</name>
<keyword evidence="4 6" id="KW-0689">Ribosomal protein</keyword>
<dbReference type="STRING" id="4829.A0A163KAV7"/>
<dbReference type="InterPro" id="IPR005633">
    <property type="entry name" value="Ribosomal_uL23_N"/>
</dbReference>
<feature type="domain" description="Large ribosomal subunit protein uL23 N-terminal" evidence="7">
    <location>
        <begin position="49"/>
        <end position="99"/>
    </location>
</feature>
<dbReference type="OMA" id="CIIASEE"/>
<protein>
    <recommendedName>
        <fullName evidence="7">Large ribosomal subunit protein uL23 N-terminal domain-containing protein</fullName>
    </recommendedName>
</protein>
<dbReference type="Pfam" id="PF00276">
    <property type="entry name" value="Ribosomal_L23"/>
    <property type="match status" value="1"/>
</dbReference>